<evidence type="ECO:0008006" key="3">
    <source>
        <dbReference type="Google" id="ProtNLM"/>
    </source>
</evidence>
<dbReference type="EMBL" id="JAAAIN010002037">
    <property type="protein sequence ID" value="KAG0297822.1"/>
    <property type="molecule type" value="Genomic_DNA"/>
</dbReference>
<dbReference type="Proteomes" id="UP000823405">
    <property type="component" value="Unassembled WGS sequence"/>
</dbReference>
<comment type="caution">
    <text evidence="1">The sequence shown here is derived from an EMBL/GenBank/DDBJ whole genome shotgun (WGS) entry which is preliminary data.</text>
</comment>
<sequence>MARFTDLPGEILEHIGCFLSTNASITSLILVSKWFHYHFQHFVGRRIVITPTTPPNFAATLKDHAHQVFSLRFQETIPQEFYQIAFPHLFVFQQDSLSHHTKSKPMFRNLVEFFRLNPTIQDIIDHSRLLTLNKHVWDAICTSLHNPRRLTLRGEDERIDKKVFWRIAVATAWFKAWNRFEEIEYNGSLPYYAEYRAIGGPYSPEELSGSSRLKMLSRPEWPHLEDVYLERVQGSDEDLASVILCHLQPLKHMRIDHGVLGPVCFGFLRERHFDSLKTLRLGRMREFTSEMALEILQECIHLEVFETDYIALKGLRSIIDKPWACLGLTRLRVTFESDPNDPEADRTVFEQMARLKRLEELDMSRLTAINKKIDCVRSSLGPVLRLGLEAGLDQLSTLTRLTAVNVADTNQEMAMEDVEWMLEHWPYLKKLKGQLSSDAKAGTLMVRLLRDRGVACKSHLNLYSYQPEHEYEDLDVLFSRGE</sequence>
<name>A0A9P6QS34_9FUNG</name>
<evidence type="ECO:0000313" key="1">
    <source>
        <dbReference type="EMBL" id="KAG0297822.1"/>
    </source>
</evidence>
<protein>
    <recommendedName>
        <fullName evidence="3">F-box domain-containing protein</fullName>
    </recommendedName>
</protein>
<dbReference type="Gene3D" id="3.80.10.10">
    <property type="entry name" value="Ribonuclease Inhibitor"/>
    <property type="match status" value="1"/>
</dbReference>
<gene>
    <name evidence="1" type="ORF">BGZ97_004218</name>
</gene>
<evidence type="ECO:0000313" key="2">
    <source>
        <dbReference type="Proteomes" id="UP000823405"/>
    </source>
</evidence>
<reference evidence="1" key="1">
    <citation type="journal article" date="2020" name="Fungal Divers.">
        <title>Resolving the Mortierellaceae phylogeny through synthesis of multi-gene phylogenetics and phylogenomics.</title>
        <authorList>
            <person name="Vandepol N."/>
            <person name="Liber J."/>
            <person name="Desiro A."/>
            <person name="Na H."/>
            <person name="Kennedy M."/>
            <person name="Barry K."/>
            <person name="Grigoriev I.V."/>
            <person name="Miller A.N."/>
            <person name="O'Donnell K."/>
            <person name="Stajich J.E."/>
            <person name="Bonito G."/>
        </authorList>
    </citation>
    <scope>NUCLEOTIDE SEQUENCE</scope>
    <source>
        <strain evidence="1">NVP60</strain>
    </source>
</reference>
<dbReference type="InterPro" id="IPR032675">
    <property type="entry name" value="LRR_dom_sf"/>
</dbReference>
<dbReference type="AlphaFoldDB" id="A0A9P6QS34"/>
<keyword evidence="2" id="KW-1185">Reference proteome</keyword>
<dbReference type="OrthoDB" id="2386345at2759"/>
<organism evidence="1 2">
    <name type="scientific">Linnemannia gamsii</name>
    <dbReference type="NCBI Taxonomy" id="64522"/>
    <lineage>
        <taxon>Eukaryota</taxon>
        <taxon>Fungi</taxon>
        <taxon>Fungi incertae sedis</taxon>
        <taxon>Mucoromycota</taxon>
        <taxon>Mortierellomycotina</taxon>
        <taxon>Mortierellomycetes</taxon>
        <taxon>Mortierellales</taxon>
        <taxon>Mortierellaceae</taxon>
        <taxon>Linnemannia</taxon>
    </lineage>
</organism>
<accession>A0A9P6QS34</accession>
<proteinExistence type="predicted"/>
<dbReference type="SUPFAM" id="SSF52047">
    <property type="entry name" value="RNI-like"/>
    <property type="match status" value="1"/>
</dbReference>